<proteinExistence type="predicted"/>
<sequence>MFKKKLPILLVSLLLIVFVSAVFFMTLKTSYSDPTYEFTINNTNGWKTLPLEADIYYSLGTKDKQNKTISYVGISPLNHTKTANKNILRQSFKDACDSNYKKAGLNGSRFTEVKINNLSGYLCFYEFKPTNIKASYYFKQYSLINKDAKKYDYIISISYPKNNQSEEKKVNQIINGFSAF</sequence>
<gene>
    <name evidence="1" type="ORF">US11_C0001G0010</name>
</gene>
<organism evidence="1 2">
    <name type="scientific">Candidatus Roizmanbacteria bacterium GW2011_GWA2_36_23</name>
    <dbReference type="NCBI Taxonomy" id="1618480"/>
    <lineage>
        <taxon>Bacteria</taxon>
        <taxon>Candidatus Roizmaniibacteriota</taxon>
    </lineage>
</organism>
<dbReference type="STRING" id="1618480.US11_C0001G0010"/>
<reference evidence="1 2" key="1">
    <citation type="journal article" date="2015" name="Nature">
        <title>rRNA introns, odd ribosomes, and small enigmatic genomes across a large radiation of phyla.</title>
        <authorList>
            <person name="Brown C.T."/>
            <person name="Hug L.A."/>
            <person name="Thomas B.C."/>
            <person name="Sharon I."/>
            <person name="Castelle C.J."/>
            <person name="Singh A."/>
            <person name="Wilkins M.J."/>
            <person name="Williams K.H."/>
            <person name="Banfield J.F."/>
        </authorList>
    </citation>
    <scope>NUCLEOTIDE SEQUENCE [LARGE SCALE GENOMIC DNA]</scope>
</reference>
<dbReference type="Proteomes" id="UP000034344">
    <property type="component" value="Unassembled WGS sequence"/>
</dbReference>
<protein>
    <recommendedName>
        <fullName evidence="3">PsbP C-terminal domain-containing protein</fullName>
    </recommendedName>
</protein>
<evidence type="ECO:0000313" key="2">
    <source>
        <dbReference type="Proteomes" id="UP000034344"/>
    </source>
</evidence>
<name>A0A0G0HDM9_9BACT</name>
<comment type="caution">
    <text evidence="1">The sequence shown here is derived from an EMBL/GenBank/DDBJ whole genome shotgun (WGS) entry which is preliminary data.</text>
</comment>
<evidence type="ECO:0000313" key="1">
    <source>
        <dbReference type="EMBL" id="KKQ02051.1"/>
    </source>
</evidence>
<accession>A0A0G0HDM9</accession>
<dbReference type="EMBL" id="LBRS01000001">
    <property type="protein sequence ID" value="KKQ02051.1"/>
    <property type="molecule type" value="Genomic_DNA"/>
</dbReference>
<dbReference type="AlphaFoldDB" id="A0A0G0HDM9"/>
<evidence type="ECO:0008006" key="3">
    <source>
        <dbReference type="Google" id="ProtNLM"/>
    </source>
</evidence>